<dbReference type="AlphaFoldDB" id="A0A2R8AT98"/>
<protein>
    <recommendedName>
        <fullName evidence="3">Sulfotransferase domain-containing protein</fullName>
    </recommendedName>
</protein>
<dbReference type="InterPro" id="IPR027417">
    <property type="entry name" value="P-loop_NTPase"/>
</dbReference>
<evidence type="ECO:0008006" key="3">
    <source>
        <dbReference type="Google" id="ProtNLM"/>
    </source>
</evidence>
<dbReference type="SUPFAM" id="SSF52540">
    <property type="entry name" value="P-loop containing nucleoside triphosphate hydrolases"/>
    <property type="match status" value="1"/>
</dbReference>
<dbReference type="Gene3D" id="3.40.50.300">
    <property type="entry name" value="P-loop containing nucleotide triphosphate hydrolases"/>
    <property type="match status" value="1"/>
</dbReference>
<evidence type="ECO:0000313" key="2">
    <source>
        <dbReference type="Proteomes" id="UP000244911"/>
    </source>
</evidence>
<accession>A0A2R8AT98</accession>
<reference evidence="2" key="1">
    <citation type="submission" date="2018-03" db="EMBL/GenBank/DDBJ databases">
        <authorList>
            <person name="Rodrigo-Torres L."/>
            <person name="Arahal R. D."/>
            <person name="Lucena T."/>
        </authorList>
    </citation>
    <scope>NUCLEOTIDE SEQUENCE [LARGE SCALE GENOMIC DNA]</scope>
    <source>
        <strain evidence="2">CECT 8811</strain>
    </source>
</reference>
<dbReference type="Proteomes" id="UP000244911">
    <property type="component" value="Unassembled WGS sequence"/>
</dbReference>
<dbReference type="EMBL" id="OMOI01000002">
    <property type="protein sequence ID" value="SPF79107.1"/>
    <property type="molecule type" value="Genomic_DNA"/>
</dbReference>
<organism evidence="1 2">
    <name type="scientific">Aliiroseovarius pelagivivens</name>
    <dbReference type="NCBI Taxonomy" id="1639690"/>
    <lineage>
        <taxon>Bacteria</taxon>
        <taxon>Pseudomonadati</taxon>
        <taxon>Pseudomonadota</taxon>
        <taxon>Alphaproteobacteria</taxon>
        <taxon>Rhodobacterales</taxon>
        <taxon>Paracoccaceae</taxon>
        <taxon>Aliiroseovarius</taxon>
    </lineage>
</organism>
<keyword evidence="2" id="KW-1185">Reference proteome</keyword>
<proteinExistence type="predicted"/>
<evidence type="ECO:0000313" key="1">
    <source>
        <dbReference type="EMBL" id="SPF79107.1"/>
    </source>
</evidence>
<sequence length="260" mass="29076">MIRESSGEGPDLGMLTGLAFSGFEEEEVLARIRALGFGFLGEAAAAAGKAGWAEKSAFDIFDIAEIETLLAGHCRFICVVRNPLDVIASMKELTDQMGQNVPEMRPWMAQHENYYVAWAAAWRDLTGQLLAMHERLGDQSLVYRYEDLIADPELVLGKITEFADIKPFDGLPRPDNSQIGLGDWKIFATEGVRKDSLSRWRKSLPRSSARACLEILEPLMVQLGYDIPRISAPLSRQARISQYQRAKQMSLELREKNAGK</sequence>
<dbReference type="Pfam" id="PF13469">
    <property type="entry name" value="Sulfotransfer_3"/>
    <property type="match status" value="1"/>
</dbReference>
<gene>
    <name evidence="1" type="ORF">ALP8811_03042</name>
</gene>
<name>A0A2R8AT98_9RHOB</name>